<dbReference type="InterPro" id="IPR010918">
    <property type="entry name" value="PurM-like_C_dom"/>
</dbReference>
<dbReference type="PIRSF" id="PIRSF036540">
    <property type="entry name" value="UCP036540_AIR"/>
    <property type="match status" value="1"/>
</dbReference>
<evidence type="ECO:0000259" key="2">
    <source>
        <dbReference type="Pfam" id="PF02769"/>
    </source>
</evidence>
<gene>
    <name evidence="3" type="ORF">A3207_00050</name>
</gene>
<evidence type="ECO:0000313" key="3">
    <source>
        <dbReference type="EMBL" id="TQS84477.1"/>
    </source>
</evidence>
<evidence type="ECO:0000313" key="4">
    <source>
        <dbReference type="Proteomes" id="UP000752814"/>
    </source>
</evidence>
<dbReference type="InterPro" id="IPR036676">
    <property type="entry name" value="PurM-like_C_sf"/>
</dbReference>
<feature type="domain" description="PurM-like N-terminal" evidence="1">
    <location>
        <begin position="42"/>
        <end position="148"/>
    </location>
</feature>
<dbReference type="EMBL" id="LVVT01000001">
    <property type="protein sequence ID" value="TQS84477.1"/>
    <property type="molecule type" value="Genomic_DNA"/>
</dbReference>
<dbReference type="InterPro" id="IPR006283">
    <property type="entry name" value="ThiL-like"/>
</dbReference>
<proteinExistence type="predicted"/>
<dbReference type="Gene3D" id="3.30.1330.10">
    <property type="entry name" value="PurM-like, N-terminal domain"/>
    <property type="match status" value="1"/>
</dbReference>
<dbReference type="InterPro" id="IPR036921">
    <property type="entry name" value="PurM-like_N_sf"/>
</dbReference>
<dbReference type="GO" id="GO:0009030">
    <property type="term" value="F:thiamine-phosphate kinase activity"/>
    <property type="evidence" value="ECO:0007669"/>
    <property type="project" value="InterPro"/>
</dbReference>
<protein>
    <recommendedName>
        <fullName evidence="5">Methanogenesis marker protein 2</fullName>
    </recommendedName>
</protein>
<dbReference type="InterPro" id="IPR011413">
    <property type="entry name" value="UCP036540_AIR"/>
</dbReference>
<organism evidence="3 4">
    <name type="scientific">Candidatus Methanomassiliicoccus intestinalis</name>
    <dbReference type="NCBI Taxonomy" id="1406512"/>
    <lineage>
        <taxon>Archaea</taxon>
        <taxon>Methanobacteriati</taxon>
        <taxon>Thermoplasmatota</taxon>
        <taxon>Thermoplasmata</taxon>
        <taxon>Methanomassiliicoccales</taxon>
        <taxon>Methanomassiliicoccaceae</taxon>
        <taxon>Methanomassiliicoccus</taxon>
    </lineage>
</organism>
<dbReference type="AlphaFoldDB" id="A0A8J8PH68"/>
<dbReference type="PANTHER" id="PTHR30270">
    <property type="entry name" value="THIAMINE-MONOPHOSPHATE KINASE"/>
    <property type="match status" value="1"/>
</dbReference>
<dbReference type="PANTHER" id="PTHR30270:SF0">
    <property type="entry name" value="THIAMINE-MONOPHOSPHATE KINASE"/>
    <property type="match status" value="1"/>
</dbReference>
<accession>A0A8J8PH68</accession>
<dbReference type="GeneID" id="41323519"/>
<dbReference type="Pfam" id="PF00586">
    <property type="entry name" value="AIRS"/>
    <property type="match status" value="1"/>
</dbReference>
<feature type="domain" description="PurM-like C-terminal" evidence="2">
    <location>
        <begin position="201"/>
        <end position="301"/>
    </location>
</feature>
<name>A0A8J8PH68_9ARCH</name>
<dbReference type="SUPFAM" id="SSF56042">
    <property type="entry name" value="PurM C-terminal domain-like"/>
    <property type="match status" value="1"/>
</dbReference>
<dbReference type="GO" id="GO:0009228">
    <property type="term" value="P:thiamine biosynthetic process"/>
    <property type="evidence" value="ECO:0007669"/>
    <property type="project" value="InterPro"/>
</dbReference>
<sequence length="333" mass="35863">MDLVTLAAEIKSFHGVTRKKTISNVVDFFPSIPQENILAAYGEDCAVIMHNGSELLLAADGIMESLMKLHPFYAGYFAVLVNIHDVAAMGGIPLAMVDIVSSKDEKVCAEVMKGMESAVRKFGVPIVGGHTHPDCEYNAIDVAILGTVDAGNAIFSHTAEPGDDIIMAMDLDGFFPETLPYAWDTTSKKSAEHCREQLLLMNKIGKLHLAKSAKDISNPGCLGTLGMLLETSGAGGDVYVDKIPMPLNEDSIQWMKAYQGCGYVLTCSSNNSQKIIDVFAEGGLDAAVVGTVNDSKKLILKDNTQNVLLFDFSVEKITGCDPTKLPSNVKIKR</sequence>
<evidence type="ECO:0000259" key="1">
    <source>
        <dbReference type="Pfam" id="PF00586"/>
    </source>
</evidence>
<dbReference type="InterPro" id="IPR016188">
    <property type="entry name" value="PurM-like_N"/>
</dbReference>
<dbReference type="Gene3D" id="3.90.650.10">
    <property type="entry name" value="PurM-like C-terminal domain"/>
    <property type="match status" value="1"/>
</dbReference>
<dbReference type="NCBIfam" id="TIGR03267">
    <property type="entry name" value="methan_mark_2"/>
    <property type="match status" value="1"/>
</dbReference>
<dbReference type="Pfam" id="PF02769">
    <property type="entry name" value="AIRS_C"/>
    <property type="match status" value="1"/>
</dbReference>
<dbReference type="InterPro" id="IPR017668">
    <property type="entry name" value="Methan_mark_2"/>
</dbReference>
<dbReference type="Proteomes" id="UP000752814">
    <property type="component" value="Unassembled WGS sequence"/>
</dbReference>
<reference evidence="3" key="1">
    <citation type="submission" date="2016-03" db="EMBL/GenBank/DDBJ databases">
        <authorList>
            <person name="Borrel G."/>
            <person name="Mccann A."/>
            <person name="O'Toole P.W."/>
        </authorList>
    </citation>
    <scope>NUCLEOTIDE SEQUENCE</scope>
    <source>
        <strain evidence="3">183</strain>
    </source>
</reference>
<dbReference type="CDD" id="cd02192">
    <property type="entry name" value="PurM-like3"/>
    <property type="match status" value="1"/>
</dbReference>
<comment type="caution">
    <text evidence="3">The sequence shown here is derived from an EMBL/GenBank/DDBJ whole genome shotgun (WGS) entry which is preliminary data.</text>
</comment>
<dbReference type="OMA" id="DPWFAGW"/>
<evidence type="ECO:0008006" key="5">
    <source>
        <dbReference type="Google" id="ProtNLM"/>
    </source>
</evidence>
<dbReference type="SUPFAM" id="SSF55326">
    <property type="entry name" value="PurM N-terminal domain-like"/>
    <property type="match status" value="1"/>
</dbReference>
<dbReference type="RefSeq" id="WP_020448987.1">
    <property type="nucleotide sequence ID" value="NZ_CAYAXV010000011.1"/>
</dbReference>